<dbReference type="PANTHER" id="PTHR42748">
    <property type="entry name" value="NITROGEN METABOLITE REPRESSION PROTEIN NMRA FAMILY MEMBER"/>
    <property type="match status" value="1"/>
</dbReference>
<dbReference type="GO" id="GO:0005634">
    <property type="term" value="C:nucleus"/>
    <property type="evidence" value="ECO:0007669"/>
    <property type="project" value="TreeGrafter"/>
</dbReference>
<dbReference type="EMBL" id="ML732306">
    <property type="protein sequence ID" value="KAB8070323.1"/>
    <property type="molecule type" value="Genomic_DNA"/>
</dbReference>
<dbReference type="InterPro" id="IPR036291">
    <property type="entry name" value="NAD(P)-bd_dom_sf"/>
</dbReference>
<keyword evidence="2" id="KW-0521">NADP</keyword>
<evidence type="ECO:0000313" key="5">
    <source>
        <dbReference type="Proteomes" id="UP000326565"/>
    </source>
</evidence>
<dbReference type="OrthoDB" id="9997102at2759"/>
<name>A0A5N5WPA1_9EURO</name>
<proteinExistence type="inferred from homology"/>
<dbReference type="PANTHER" id="PTHR42748:SF7">
    <property type="entry name" value="NMRA LIKE REDOX SENSOR 1-RELATED"/>
    <property type="match status" value="1"/>
</dbReference>
<dbReference type="SUPFAM" id="SSF51735">
    <property type="entry name" value="NAD(P)-binding Rossmann-fold domains"/>
    <property type="match status" value="1"/>
</dbReference>
<evidence type="ECO:0000313" key="4">
    <source>
        <dbReference type="EMBL" id="KAB8070323.1"/>
    </source>
</evidence>
<dbReference type="Proteomes" id="UP000326565">
    <property type="component" value="Unassembled WGS sequence"/>
</dbReference>
<protein>
    <recommendedName>
        <fullName evidence="3">NmrA-like domain-containing protein</fullName>
    </recommendedName>
</protein>
<dbReference type="AlphaFoldDB" id="A0A5N5WPA1"/>
<dbReference type="Gene3D" id="3.90.25.10">
    <property type="entry name" value="UDP-galactose 4-epimerase, domain 1"/>
    <property type="match status" value="1"/>
</dbReference>
<gene>
    <name evidence="4" type="ORF">BDV29DRAFT_194164</name>
</gene>
<dbReference type="InterPro" id="IPR051164">
    <property type="entry name" value="NmrA-like_oxidored"/>
</dbReference>
<dbReference type="InterPro" id="IPR008030">
    <property type="entry name" value="NmrA-like"/>
</dbReference>
<feature type="domain" description="NmrA-like" evidence="3">
    <location>
        <begin position="19"/>
        <end position="181"/>
    </location>
</feature>
<dbReference type="Gene3D" id="3.40.50.720">
    <property type="entry name" value="NAD(P)-binding Rossmann-like Domain"/>
    <property type="match status" value="1"/>
</dbReference>
<evidence type="ECO:0000256" key="1">
    <source>
        <dbReference type="ARBA" id="ARBA00006328"/>
    </source>
</evidence>
<sequence>MLKQITNDSNIWTYNTITAVLITGATGKRGGSLIRNLIEKNAPFQILAVTRNIQSPSAQTLAQKWPKLTLVEGNLDDPTAVFKNARVKTSAPIWGLYTVDPRNDSERRQGIALVDESLKQDVKCLVYKPVDRGGDASMSNLTKVPRFIFKHEIEKHSIEQSKGSGMDWTILRPTAFCENLTPDFFGKVFATAW</sequence>
<dbReference type="Pfam" id="PF05368">
    <property type="entry name" value="NmrA"/>
    <property type="match status" value="1"/>
</dbReference>
<comment type="similarity">
    <text evidence="1">Belongs to the NmrA-type oxidoreductase family.</text>
</comment>
<evidence type="ECO:0000259" key="3">
    <source>
        <dbReference type="Pfam" id="PF05368"/>
    </source>
</evidence>
<reference evidence="4 5" key="1">
    <citation type="submission" date="2019-04" db="EMBL/GenBank/DDBJ databases">
        <title>Friends and foes A comparative genomics study of 23 Aspergillus species from section Flavi.</title>
        <authorList>
            <consortium name="DOE Joint Genome Institute"/>
            <person name="Kjaerbolling I."/>
            <person name="Vesth T."/>
            <person name="Frisvad J.C."/>
            <person name="Nybo J.L."/>
            <person name="Theobald S."/>
            <person name="Kildgaard S."/>
            <person name="Isbrandt T."/>
            <person name="Kuo A."/>
            <person name="Sato A."/>
            <person name="Lyhne E.K."/>
            <person name="Kogle M.E."/>
            <person name="Wiebenga A."/>
            <person name="Kun R.S."/>
            <person name="Lubbers R.J."/>
            <person name="Makela M.R."/>
            <person name="Barry K."/>
            <person name="Chovatia M."/>
            <person name="Clum A."/>
            <person name="Daum C."/>
            <person name="Haridas S."/>
            <person name="He G."/>
            <person name="LaButti K."/>
            <person name="Lipzen A."/>
            <person name="Mondo S."/>
            <person name="Riley R."/>
            <person name="Salamov A."/>
            <person name="Simmons B.A."/>
            <person name="Magnuson J.K."/>
            <person name="Henrissat B."/>
            <person name="Mortensen U.H."/>
            <person name="Larsen T.O."/>
            <person name="Devries R.P."/>
            <person name="Grigoriev I.V."/>
            <person name="Machida M."/>
            <person name="Baker S.E."/>
            <person name="Andersen M.R."/>
        </authorList>
    </citation>
    <scope>NUCLEOTIDE SEQUENCE [LARGE SCALE GENOMIC DNA]</scope>
    <source>
        <strain evidence="4 5">CBS 151.66</strain>
    </source>
</reference>
<evidence type="ECO:0000256" key="2">
    <source>
        <dbReference type="ARBA" id="ARBA00022857"/>
    </source>
</evidence>
<organism evidence="4 5">
    <name type="scientific">Aspergillus leporis</name>
    <dbReference type="NCBI Taxonomy" id="41062"/>
    <lineage>
        <taxon>Eukaryota</taxon>
        <taxon>Fungi</taxon>
        <taxon>Dikarya</taxon>
        <taxon>Ascomycota</taxon>
        <taxon>Pezizomycotina</taxon>
        <taxon>Eurotiomycetes</taxon>
        <taxon>Eurotiomycetidae</taxon>
        <taxon>Eurotiales</taxon>
        <taxon>Aspergillaceae</taxon>
        <taxon>Aspergillus</taxon>
        <taxon>Aspergillus subgen. Circumdati</taxon>
    </lineage>
</organism>
<accession>A0A5N5WPA1</accession>
<keyword evidence="5" id="KW-1185">Reference proteome</keyword>